<accession>A0A831SQY3</accession>
<dbReference type="Proteomes" id="UP000886335">
    <property type="component" value="Unassembled WGS sequence"/>
</dbReference>
<dbReference type="Gene3D" id="3.80.30.20">
    <property type="entry name" value="tm_1862 like domain"/>
    <property type="match status" value="1"/>
</dbReference>
<name>A0A831SQY3_PROAE</name>
<dbReference type="PROSITE" id="PS51918">
    <property type="entry name" value="RADICAL_SAM"/>
    <property type="match status" value="1"/>
</dbReference>
<dbReference type="SMART" id="SM00729">
    <property type="entry name" value="Elp3"/>
    <property type="match status" value="1"/>
</dbReference>
<gene>
    <name evidence="2" type="ORF">ENN50_05645</name>
</gene>
<comment type="caution">
    <text evidence="2">The sequence shown here is derived from an EMBL/GenBank/DDBJ whole genome shotgun (WGS) entry which is preliminary data.</text>
</comment>
<dbReference type="InterPro" id="IPR006638">
    <property type="entry name" value="Elp3/MiaA/NifB-like_rSAM"/>
</dbReference>
<dbReference type="PANTHER" id="PTHR43020:SF2">
    <property type="entry name" value="MITOCHONDRIAL TRNA METHYLTHIOTRANSFERASE CDK5RAP1"/>
    <property type="match status" value="1"/>
</dbReference>
<dbReference type="InterPro" id="IPR007197">
    <property type="entry name" value="rSAM"/>
</dbReference>
<dbReference type="GO" id="GO:0051539">
    <property type="term" value="F:4 iron, 4 sulfur cluster binding"/>
    <property type="evidence" value="ECO:0007669"/>
    <property type="project" value="TreeGrafter"/>
</dbReference>
<evidence type="ECO:0000313" key="2">
    <source>
        <dbReference type="EMBL" id="HED31154.1"/>
    </source>
</evidence>
<dbReference type="GO" id="GO:0035597">
    <property type="term" value="F:tRNA-2-methylthio-N(6)-dimethylallyladenosine(37) synthase activity"/>
    <property type="evidence" value="ECO:0007669"/>
    <property type="project" value="TreeGrafter"/>
</dbReference>
<dbReference type="Pfam" id="PF04055">
    <property type="entry name" value="Radical_SAM"/>
    <property type="match status" value="1"/>
</dbReference>
<dbReference type="AlphaFoldDB" id="A0A831SQY3"/>
<dbReference type="InterPro" id="IPR023404">
    <property type="entry name" value="rSAM_horseshoe"/>
</dbReference>
<feature type="non-terminal residue" evidence="2">
    <location>
        <position position="1"/>
    </location>
</feature>
<dbReference type="EMBL" id="DSBW01000128">
    <property type="protein sequence ID" value="HED31154.1"/>
    <property type="molecule type" value="Genomic_DNA"/>
</dbReference>
<protein>
    <submittedName>
        <fullName evidence="2">Radical SAM protein</fullName>
    </submittedName>
</protein>
<sequence>PPSTVFDNAQRLAAAGYREIVLTGVNIADYRYGDDNIVTLLRRLDSVDVLRIRISSIEPDRLTRELINTVASSQRIMPHFHLPLQGGSDAILRAMGRRYTIETYRERFMAAIKCIPDCAIGADIMTGYPGETEEDFRSSVRLVEDLPMAYLHIFTCSLRPGTALWRQVQRGLRTPVPHDVLQHRSRILHDIGEKKKRAFLGQYTGRDLDVLFEERTQTQEGREVLAGYSRNYLRVRADASSRPDSGELTGTEQRVHVTGTGADLELDAIFVT</sequence>
<proteinExistence type="predicted"/>
<feature type="domain" description="Radical SAM core" evidence="1">
    <location>
        <begin position="1"/>
        <end position="198"/>
    </location>
</feature>
<organism evidence="2">
    <name type="scientific">Prosthecochloris aestuarii</name>
    <dbReference type="NCBI Taxonomy" id="1102"/>
    <lineage>
        <taxon>Bacteria</taxon>
        <taxon>Pseudomonadati</taxon>
        <taxon>Chlorobiota</taxon>
        <taxon>Chlorobiia</taxon>
        <taxon>Chlorobiales</taxon>
        <taxon>Chlorobiaceae</taxon>
        <taxon>Prosthecochloris</taxon>
    </lineage>
</organism>
<reference evidence="2" key="1">
    <citation type="journal article" date="2020" name="mSystems">
        <title>Genome- and Community-Level Interaction Insights into Carbon Utilization and Element Cycling Functions of Hydrothermarchaeota in Hydrothermal Sediment.</title>
        <authorList>
            <person name="Zhou Z."/>
            <person name="Liu Y."/>
            <person name="Xu W."/>
            <person name="Pan J."/>
            <person name="Luo Z.H."/>
            <person name="Li M."/>
        </authorList>
    </citation>
    <scope>NUCLEOTIDE SEQUENCE [LARGE SCALE GENOMIC DNA]</scope>
    <source>
        <strain evidence="2">SpSt-1181</strain>
    </source>
</reference>
<dbReference type="GO" id="GO:0005829">
    <property type="term" value="C:cytosol"/>
    <property type="evidence" value="ECO:0007669"/>
    <property type="project" value="TreeGrafter"/>
</dbReference>
<dbReference type="SUPFAM" id="SSF102114">
    <property type="entry name" value="Radical SAM enzymes"/>
    <property type="match status" value="1"/>
</dbReference>
<evidence type="ECO:0000259" key="1">
    <source>
        <dbReference type="PROSITE" id="PS51918"/>
    </source>
</evidence>
<dbReference type="PANTHER" id="PTHR43020">
    <property type="entry name" value="CDK5 REGULATORY SUBUNIT-ASSOCIATED PROTEIN 1"/>
    <property type="match status" value="1"/>
</dbReference>
<dbReference type="InterPro" id="IPR058240">
    <property type="entry name" value="rSAM_sf"/>
</dbReference>